<reference evidence="1" key="1">
    <citation type="submission" date="2024-05" db="EMBL/GenBank/DDBJ databases">
        <title>Draft genome assemblies of 36 bacteria isolated from hibernating arctic ground squirrels.</title>
        <authorList>
            <person name="McKee H."/>
            <person name="Mullen L."/>
            <person name="Drown D.M."/>
            <person name="Duddleston K.N."/>
        </authorList>
    </citation>
    <scope>NUCLEOTIDE SEQUENCE</scope>
    <source>
        <strain evidence="1">AN1007</strain>
    </source>
</reference>
<evidence type="ECO:0000313" key="1">
    <source>
        <dbReference type="EMBL" id="XCP94932.1"/>
    </source>
</evidence>
<evidence type="ECO:0008006" key="2">
    <source>
        <dbReference type="Google" id="ProtNLM"/>
    </source>
</evidence>
<gene>
    <name evidence="1" type="ORF">ABXS70_28220</name>
</gene>
<dbReference type="AlphaFoldDB" id="A0AAU8NBQ4"/>
<accession>A0AAU8NBQ4</accession>
<sequence>MDNLFVSIAKGVEVKSLYDGKSAFVFKEAPISVSLIGSLPLAVFTFIDREKRCTIEHIRTSLMKMAKLDNVQKKLQFDNAILCAIGQLQEQKILSVSSV</sequence>
<dbReference type="RefSeq" id="WP_366292683.1">
    <property type="nucleotide sequence ID" value="NZ_CP159992.1"/>
</dbReference>
<proteinExistence type="predicted"/>
<organism evidence="1">
    <name type="scientific">Paenibacillus sp. AN1007</name>
    <dbReference type="NCBI Taxonomy" id="3151385"/>
    <lineage>
        <taxon>Bacteria</taxon>
        <taxon>Bacillati</taxon>
        <taxon>Bacillota</taxon>
        <taxon>Bacilli</taxon>
        <taxon>Bacillales</taxon>
        <taxon>Paenibacillaceae</taxon>
        <taxon>Paenibacillus</taxon>
    </lineage>
</organism>
<protein>
    <recommendedName>
        <fullName evidence="2">PqqD family protein</fullName>
    </recommendedName>
</protein>
<dbReference type="EMBL" id="CP159992">
    <property type="protein sequence ID" value="XCP94932.1"/>
    <property type="molecule type" value="Genomic_DNA"/>
</dbReference>
<name>A0AAU8NBQ4_9BACL</name>